<feature type="binding site" evidence="1">
    <location>
        <begin position="170"/>
        <end position="171"/>
    </location>
    <ligand>
        <name>ATP</name>
        <dbReference type="ChEBI" id="CHEBI:30616"/>
    </ligand>
</feature>
<comment type="pathway">
    <text evidence="1">Cofactor biosynthesis; biotin biosynthesis; biotin from 7,8-diaminononanoate: step 1/2.</text>
</comment>
<dbReference type="Proteomes" id="UP001223646">
    <property type="component" value="Unassembled WGS sequence"/>
</dbReference>
<reference evidence="2" key="1">
    <citation type="submission" date="2023-05" db="EMBL/GenBank/DDBJ databases">
        <authorList>
            <person name="Du J."/>
        </authorList>
    </citation>
    <scope>NUCLEOTIDE SEQUENCE</scope>
    <source>
        <strain evidence="2">UMB1064</strain>
    </source>
</reference>
<dbReference type="EC" id="6.3.3.3" evidence="1"/>
<keyword evidence="1" id="KW-0460">Magnesium</keyword>
<dbReference type="Gene3D" id="3.40.50.300">
    <property type="entry name" value="P-loop containing nucleotide triphosphate hydrolases"/>
    <property type="match status" value="1"/>
</dbReference>
<accession>A0AAW9SUG2</accession>
<comment type="function">
    <text evidence="1">Catalyzes a mechanistically unusual reaction, the ATP-dependent insertion of CO2 between the N7 and N8 nitrogen atoms of 7,8-diaminopelargonic acid (DAPA, also called 7,8-diammoniononanoate) to form a ureido ring.</text>
</comment>
<dbReference type="HAMAP" id="MF_00336">
    <property type="entry name" value="BioD"/>
    <property type="match status" value="1"/>
</dbReference>
<dbReference type="PANTHER" id="PTHR43210:SF5">
    <property type="entry name" value="DETHIOBIOTIN SYNTHETASE"/>
    <property type="match status" value="1"/>
</dbReference>
<dbReference type="RefSeq" id="WP_284826621.1">
    <property type="nucleotide sequence ID" value="NZ_JASOOY020000032.1"/>
</dbReference>
<dbReference type="PIRSF" id="PIRSF006755">
    <property type="entry name" value="DTB_synth"/>
    <property type="match status" value="1"/>
</dbReference>
<evidence type="ECO:0000313" key="3">
    <source>
        <dbReference type="Proteomes" id="UP001223646"/>
    </source>
</evidence>
<feature type="binding site" evidence="1">
    <location>
        <position position="109"/>
    </location>
    <ligand>
        <name>Mg(2+)</name>
        <dbReference type="ChEBI" id="CHEBI:18420"/>
    </ligand>
</feature>
<organism evidence="2 3">
    <name type="scientific">Corynebacterium amycolatum</name>
    <dbReference type="NCBI Taxonomy" id="43765"/>
    <lineage>
        <taxon>Bacteria</taxon>
        <taxon>Bacillati</taxon>
        <taxon>Actinomycetota</taxon>
        <taxon>Actinomycetes</taxon>
        <taxon>Mycobacteriales</taxon>
        <taxon>Corynebacteriaceae</taxon>
        <taxon>Corynebacterium</taxon>
    </lineage>
</organism>
<dbReference type="Pfam" id="PF13500">
    <property type="entry name" value="AAA_26"/>
    <property type="match status" value="1"/>
</dbReference>
<protein>
    <recommendedName>
        <fullName evidence="1">ATP-dependent dethiobiotin synthetase BioD</fullName>
        <ecNumber evidence="1">6.3.3.3</ecNumber>
    </recommendedName>
    <alternativeName>
        <fullName evidence="1">DTB synthetase</fullName>
        <shortName evidence="1">DTBS</shortName>
    </alternativeName>
    <alternativeName>
        <fullName evidence="1">Dethiobiotin synthase</fullName>
    </alternativeName>
</protein>
<keyword evidence="1" id="KW-0093">Biotin biosynthesis</keyword>
<dbReference type="GO" id="GO:0005829">
    <property type="term" value="C:cytosol"/>
    <property type="evidence" value="ECO:0007669"/>
    <property type="project" value="TreeGrafter"/>
</dbReference>
<dbReference type="CDD" id="cd03109">
    <property type="entry name" value="DTBS"/>
    <property type="match status" value="1"/>
</dbReference>
<sequence>MSIVLVTGTGTDIGKTIGTAALAAALREEGRQVHVVKPIQTGFPGPNGGDLDTVAELTGIDNLHGFERYPEPMAPVAAAQRAGMRLPKATEIAEKIKLIDGPNRVVLVEGAGGLLVRLGEDWALPELAALLPGSQMVVVTRLGLGCLNEAELTVEVARGRGVNVTALVGGSLPAETDPIIETNLEELPRITGVPLLGSVQAGAGTLSQQEFVSKATQWLPGVREWAAAL</sequence>
<proteinExistence type="inferred from homology"/>
<comment type="caution">
    <text evidence="1">Lacks conserved residue(s) required for the propagation of feature annotation.</text>
</comment>
<comment type="similarity">
    <text evidence="1">Belongs to the dethiobiotin synthetase family.</text>
</comment>
<dbReference type="AlphaFoldDB" id="A0AAW9SUG2"/>
<dbReference type="InterPro" id="IPR027417">
    <property type="entry name" value="P-loop_NTPase"/>
</dbReference>
<dbReference type="GO" id="GO:0005524">
    <property type="term" value="F:ATP binding"/>
    <property type="evidence" value="ECO:0007669"/>
    <property type="project" value="UniProtKB-UniRule"/>
</dbReference>
<dbReference type="GO" id="GO:0009102">
    <property type="term" value="P:biotin biosynthetic process"/>
    <property type="evidence" value="ECO:0007669"/>
    <property type="project" value="UniProtKB-UniRule"/>
</dbReference>
<dbReference type="InterPro" id="IPR004472">
    <property type="entry name" value="DTB_synth_BioD"/>
</dbReference>
<feature type="binding site" evidence="1">
    <location>
        <begin position="12"/>
        <end position="17"/>
    </location>
    <ligand>
        <name>ATP</name>
        <dbReference type="ChEBI" id="CHEBI:30616"/>
    </ligand>
</feature>
<feature type="binding site" evidence="1">
    <location>
        <begin position="109"/>
        <end position="112"/>
    </location>
    <ligand>
        <name>ATP</name>
        <dbReference type="ChEBI" id="CHEBI:30616"/>
    </ligand>
</feature>
<comment type="caution">
    <text evidence="2">The sequence shown here is derived from an EMBL/GenBank/DDBJ whole genome shotgun (WGS) entry which is preliminary data.</text>
</comment>
<feature type="active site" evidence="1">
    <location>
        <position position="37"/>
    </location>
</feature>
<gene>
    <name evidence="1 2" type="primary">bioD</name>
    <name evidence="2" type="ORF">QP460_009440</name>
</gene>
<dbReference type="EMBL" id="JASOOY020000032">
    <property type="protein sequence ID" value="MEO3717808.1"/>
    <property type="molecule type" value="Genomic_DNA"/>
</dbReference>
<dbReference type="SUPFAM" id="SSF52540">
    <property type="entry name" value="P-loop containing nucleoside triphosphate hydrolases"/>
    <property type="match status" value="1"/>
</dbReference>
<feature type="binding site" evidence="1">
    <location>
        <position position="16"/>
    </location>
    <ligand>
        <name>Mg(2+)</name>
        <dbReference type="ChEBI" id="CHEBI:18420"/>
    </ligand>
</feature>
<dbReference type="GO" id="GO:0004141">
    <property type="term" value="F:dethiobiotin synthase activity"/>
    <property type="evidence" value="ECO:0007669"/>
    <property type="project" value="UniProtKB-UniRule"/>
</dbReference>
<feature type="binding site" evidence="1">
    <location>
        <position position="41"/>
    </location>
    <ligand>
        <name>substrate</name>
    </ligand>
</feature>
<comment type="catalytic activity">
    <reaction evidence="1">
        <text>(7R,8S)-7,8-diammoniononanoate + CO2 + ATP = (4R,5S)-dethiobiotin + ADP + phosphate + 3 H(+)</text>
        <dbReference type="Rhea" id="RHEA:15805"/>
        <dbReference type="ChEBI" id="CHEBI:15378"/>
        <dbReference type="ChEBI" id="CHEBI:16526"/>
        <dbReference type="ChEBI" id="CHEBI:30616"/>
        <dbReference type="ChEBI" id="CHEBI:43474"/>
        <dbReference type="ChEBI" id="CHEBI:149469"/>
        <dbReference type="ChEBI" id="CHEBI:149473"/>
        <dbReference type="ChEBI" id="CHEBI:456216"/>
        <dbReference type="EC" id="6.3.3.3"/>
    </reaction>
</comment>
<comment type="subunit">
    <text evidence="1">Homodimer.</text>
</comment>
<keyword evidence="1 2" id="KW-0436">Ligase</keyword>
<comment type="subcellular location">
    <subcellularLocation>
        <location evidence="1">Cytoplasm</location>
    </subcellularLocation>
</comment>
<feature type="binding site" evidence="1">
    <location>
        <position position="50"/>
    </location>
    <ligand>
        <name>Mg(2+)</name>
        <dbReference type="ChEBI" id="CHEBI:18420"/>
    </ligand>
</feature>
<dbReference type="GO" id="GO:0000287">
    <property type="term" value="F:magnesium ion binding"/>
    <property type="evidence" value="ECO:0007669"/>
    <property type="project" value="UniProtKB-UniRule"/>
</dbReference>
<feature type="binding site" evidence="1">
    <location>
        <position position="50"/>
    </location>
    <ligand>
        <name>ATP</name>
        <dbReference type="ChEBI" id="CHEBI:30616"/>
    </ligand>
</feature>
<keyword evidence="1" id="KW-0479">Metal-binding</keyword>
<evidence type="ECO:0000313" key="2">
    <source>
        <dbReference type="EMBL" id="MEO3717808.1"/>
    </source>
</evidence>
<comment type="cofactor">
    <cofactor evidence="1">
        <name>Mg(2+)</name>
        <dbReference type="ChEBI" id="CHEBI:18420"/>
    </cofactor>
</comment>
<name>A0AAW9SUG2_CORAY</name>
<dbReference type="NCBIfam" id="TIGR00347">
    <property type="entry name" value="bioD"/>
    <property type="match status" value="1"/>
</dbReference>
<evidence type="ECO:0000256" key="1">
    <source>
        <dbReference type="HAMAP-Rule" id="MF_00336"/>
    </source>
</evidence>
<dbReference type="PANTHER" id="PTHR43210">
    <property type="entry name" value="DETHIOBIOTIN SYNTHETASE"/>
    <property type="match status" value="1"/>
</dbReference>
<keyword evidence="1" id="KW-0963">Cytoplasm</keyword>
<keyword evidence="1" id="KW-0547">Nucleotide-binding</keyword>
<reference evidence="2" key="2">
    <citation type="submission" date="2024-05" db="EMBL/GenBank/DDBJ databases">
        <authorList>
            <person name="Wolfe A."/>
        </authorList>
    </citation>
    <scope>NUCLEOTIDE SEQUENCE</scope>
    <source>
        <strain evidence="2">UMB1064</strain>
    </source>
</reference>
<keyword evidence="1" id="KW-0067">ATP-binding</keyword>